<dbReference type="Proteomes" id="UP001489004">
    <property type="component" value="Unassembled WGS sequence"/>
</dbReference>
<dbReference type="AlphaFoldDB" id="A0AAW1QRI4"/>
<comment type="caution">
    <text evidence="1">The sequence shown here is derived from an EMBL/GenBank/DDBJ whole genome shotgun (WGS) entry which is preliminary data.</text>
</comment>
<organism evidence="1 2">
    <name type="scientific">[Myrmecia] bisecta</name>
    <dbReference type="NCBI Taxonomy" id="41462"/>
    <lineage>
        <taxon>Eukaryota</taxon>
        <taxon>Viridiplantae</taxon>
        <taxon>Chlorophyta</taxon>
        <taxon>core chlorophytes</taxon>
        <taxon>Trebouxiophyceae</taxon>
        <taxon>Trebouxiales</taxon>
        <taxon>Trebouxiaceae</taxon>
        <taxon>Myrmecia</taxon>
    </lineage>
</organism>
<sequence>MIRRWRCGSKTAVLKLRLDPATVLEFVDKPFINVVMCLLNDNCHFLGLTEEEDDAKDTADALECQESWQRIFEVDRVLHESRHNPKVAAYCGVFSGHDVKAWALYMRRRDVQKVAVYTKFGKRLRGK</sequence>
<gene>
    <name evidence="1" type="ORF">WJX72_004604</name>
</gene>
<protein>
    <submittedName>
        <fullName evidence="1">Uncharacterized protein</fullName>
    </submittedName>
</protein>
<accession>A0AAW1QRI4</accession>
<keyword evidence="2" id="KW-1185">Reference proteome</keyword>
<evidence type="ECO:0000313" key="1">
    <source>
        <dbReference type="EMBL" id="KAK9823682.1"/>
    </source>
</evidence>
<proteinExistence type="predicted"/>
<name>A0AAW1QRI4_9CHLO</name>
<dbReference type="EMBL" id="JALJOR010000002">
    <property type="protein sequence ID" value="KAK9823682.1"/>
    <property type="molecule type" value="Genomic_DNA"/>
</dbReference>
<reference evidence="1 2" key="1">
    <citation type="journal article" date="2024" name="Nat. Commun.">
        <title>Phylogenomics reveals the evolutionary origins of lichenization in chlorophyte algae.</title>
        <authorList>
            <person name="Puginier C."/>
            <person name="Libourel C."/>
            <person name="Otte J."/>
            <person name="Skaloud P."/>
            <person name="Haon M."/>
            <person name="Grisel S."/>
            <person name="Petersen M."/>
            <person name="Berrin J.G."/>
            <person name="Delaux P.M."/>
            <person name="Dal Grande F."/>
            <person name="Keller J."/>
        </authorList>
    </citation>
    <scope>NUCLEOTIDE SEQUENCE [LARGE SCALE GENOMIC DNA]</scope>
    <source>
        <strain evidence="1 2">SAG 2043</strain>
    </source>
</reference>
<evidence type="ECO:0000313" key="2">
    <source>
        <dbReference type="Proteomes" id="UP001489004"/>
    </source>
</evidence>